<feature type="active site" evidence="9">
    <location>
        <position position="126"/>
    </location>
</feature>
<dbReference type="EMBL" id="JAJNOR010000001">
    <property type="protein sequence ID" value="MCD2491060.1"/>
    <property type="molecule type" value="Genomic_DNA"/>
</dbReference>
<keyword evidence="12" id="KW-1185">Reference proteome</keyword>
<dbReference type="GO" id="GO:0006508">
    <property type="term" value="P:proteolysis"/>
    <property type="evidence" value="ECO:0007669"/>
    <property type="project" value="UniProtKB-KW"/>
</dbReference>
<evidence type="ECO:0000256" key="9">
    <source>
        <dbReference type="HAMAP-Rule" id="MF_00161"/>
    </source>
</evidence>
<evidence type="ECO:0000256" key="7">
    <source>
        <dbReference type="ARBA" id="ARBA00022989"/>
    </source>
</evidence>
<evidence type="ECO:0000256" key="3">
    <source>
        <dbReference type="ARBA" id="ARBA00022670"/>
    </source>
</evidence>
<feature type="transmembrane region" description="Helical" evidence="9">
    <location>
        <begin position="71"/>
        <end position="89"/>
    </location>
</feature>
<evidence type="ECO:0000256" key="2">
    <source>
        <dbReference type="ARBA" id="ARBA00022475"/>
    </source>
</evidence>
<evidence type="ECO:0000256" key="8">
    <source>
        <dbReference type="ARBA" id="ARBA00023136"/>
    </source>
</evidence>
<keyword evidence="7 9" id="KW-1133">Transmembrane helix</keyword>
<dbReference type="RefSeq" id="WP_231061019.1">
    <property type="nucleotide sequence ID" value="NZ_JAJNOR010000001.1"/>
</dbReference>
<dbReference type="PANTHER" id="PTHR33695:SF1">
    <property type="entry name" value="LIPOPROTEIN SIGNAL PEPTIDASE"/>
    <property type="match status" value="1"/>
</dbReference>
<comment type="caution">
    <text evidence="11">The sequence shown here is derived from an EMBL/GenBank/DDBJ whole genome shotgun (WGS) entry which is preliminary data.</text>
</comment>
<reference evidence="11 12" key="1">
    <citation type="submission" date="2021-11" db="EMBL/GenBank/DDBJ databases">
        <title>Lacrimispora sp. nov. NSJ-141 isolated from human feces.</title>
        <authorList>
            <person name="Abdugheni R."/>
        </authorList>
    </citation>
    <scope>NUCLEOTIDE SEQUENCE [LARGE SCALE GENOMIC DNA]</scope>
    <source>
        <strain evidence="11 12">NSJ-141</strain>
    </source>
</reference>
<keyword evidence="4 9" id="KW-0812">Transmembrane</keyword>
<keyword evidence="3 9" id="KW-0645">Protease</keyword>
<dbReference type="GO" id="GO:0004190">
    <property type="term" value="F:aspartic-type endopeptidase activity"/>
    <property type="evidence" value="ECO:0007669"/>
    <property type="project" value="UniProtKB-UniRule"/>
</dbReference>
<dbReference type="EC" id="3.4.23.36" evidence="9"/>
<dbReference type="PRINTS" id="PR00781">
    <property type="entry name" value="LIPOSIGPTASE"/>
</dbReference>
<keyword evidence="2 9" id="KW-1003">Cell membrane</keyword>
<dbReference type="NCBIfam" id="TIGR00077">
    <property type="entry name" value="lspA"/>
    <property type="match status" value="1"/>
</dbReference>
<evidence type="ECO:0000313" key="11">
    <source>
        <dbReference type="EMBL" id="MCD2491060.1"/>
    </source>
</evidence>
<evidence type="ECO:0000313" key="12">
    <source>
        <dbReference type="Proteomes" id="UP001299265"/>
    </source>
</evidence>
<comment type="similarity">
    <text evidence="1 9 10">Belongs to the peptidase A8 family.</text>
</comment>
<evidence type="ECO:0000256" key="5">
    <source>
        <dbReference type="ARBA" id="ARBA00022750"/>
    </source>
</evidence>
<keyword evidence="6 9" id="KW-0378">Hydrolase</keyword>
<dbReference type="GO" id="GO:0005886">
    <property type="term" value="C:plasma membrane"/>
    <property type="evidence" value="ECO:0007669"/>
    <property type="project" value="UniProtKB-SubCell"/>
</dbReference>
<organism evidence="11 12">
    <name type="scientific">Lientehia hominis</name>
    <dbReference type="NCBI Taxonomy" id="2897778"/>
    <lineage>
        <taxon>Bacteria</taxon>
        <taxon>Bacillati</taxon>
        <taxon>Bacillota</taxon>
        <taxon>Clostridia</taxon>
        <taxon>Lachnospirales</taxon>
        <taxon>Lachnospiraceae</taxon>
        <taxon>Lientehia</taxon>
    </lineage>
</organism>
<keyword evidence="8 9" id="KW-0472">Membrane</keyword>
<comment type="pathway">
    <text evidence="9">Protein modification; lipoprotein biosynthesis (signal peptide cleavage).</text>
</comment>
<sequence length="189" mass="21412">MEENQTKKRLFTVFRYLFGAVLLVGFDQWTKSLAVAHLKGQEAYPVIKGVFELSYLENRGMAWGLLSGQRYVFLIGSVLILLLIAYAFWKAPSTRRYLPARLILTVLCAGAVGNLADRLVQGYVVDFFSLTLIDFPVFNVADCYVVAAGIAFVIFFLFYYKDEELAVFLPGRRKKKSTPDKNRGEDAQI</sequence>
<dbReference type="Proteomes" id="UP001299265">
    <property type="component" value="Unassembled WGS sequence"/>
</dbReference>
<dbReference type="PANTHER" id="PTHR33695">
    <property type="entry name" value="LIPOPROTEIN SIGNAL PEPTIDASE"/>
    <property type="match status" value="1"/>
</dbReference>
<evidence type="ECO:0000256" key="1">
    <source>
        <dbReference type="ARBA" id="ARBA00006139"/>
    </source>
</evidence>
<comment type="function">
    <text evidence="9">This protein specifically catalyzes the removal of signal peptides from prolipoproteins.</text>
</comment>
<dbReference type="InterPro" id="IPR001872">
    <property type="entry name" value="Peptidase_A8"/>
</dbReference>
<dbReference type="HAMAP" id="MF_00161">
    <property type="entry name" value="LspA"/>
    <property type="match status" value="1"/>
</dbReference>
<feature type="active site" evidence="9">
    <location>
        <position position="142"/>
    </location>
</feature>
<dbReference type="Pfam" id="PF01252">
    <property type="entry name" value="Peptidase_A8"/>
    <property type="match status" value="1"/>
</dbReference>
<name>A0AAP2RG85_9FIRM</name>
<accession>A0AAP2RG85</accession>
<evidence type="ECO:0000256" key="6">
    <source>
        <dbReference type="ARBA" id="ARBA00022801"/>
    </source>
</evidence>
<protein>
    <recommendedName>
        <fullName evidence="9">Lipoprotein signal peptidase</fullName>
        <ecNumber evidence="9">3.4.23.36</ecNumber>
    </recommendedName>
    <alternativeName>
        <fullName evidence="9">Prolipoprotein signal peptidase</fullName>
    </alternativeName>
    <alternativeName>
        <fullName evidence="9">Signal peptidase II</fullName>
        <shortName evidence="9">SPase II</shortName>
    </alternativeName>
</protein>
<gene>
    <name evidence="9 11" type="primary">lspA</name>
    <name evidence="11" type="ORF">LQE92_00285</name>
</gene>
<comment type="subcellular location">
    <subcellularLocation>
        <location evidence="9">Cell membrane</location>
        <topology evidence="9">Multi-pass membrane protein</topology>
    </subcellularLocation>
</comment>
<feature type="transmembrane region" description="Helical" evidence="9">
    <location>
        <begin position="98"/>
        <end position="116"/>
    </location>
</feature>
<evidence type="ECO:0000256" key="10">
    <source>
        <dbReference type="RuleBase" id="RU004181"/>
    </source>
</evidence>
<evidence type="ECO:0000256" key="4">
    <source>
        <dbReference type="ARBA" id="ARBA00022692"/>
    </source>
</evidence>
<keyword evidence="5 9" id="KW-0064">Aspartyl protease</keyword>
<feature type="transmembrane region" description="Helical" evidence="9">
    <location>
        <begin position="12"/>
        <end position="29"/>
    </location>
</feature>
<feature type="transmembrane region" description="Helical" evidence="9">
    <location>
        <begin position="136"/>
        <end position="160"/>
    </location>
</feature>
<dbReference type="AlphaFoldDB" id="A0AAP2RG85"/>
<proteinExistence type="inferred from homology"/>
<comment type="catalytic activity">
    <reaction evidence="9">
        <text>Release of signal peptides from bacterial membrane prolipoproteins. Hydrolyzes -Xaa-Yaa-Zaa-|-(S,diacylglyceryl)Cys-, in which Xaa is hydrophobic (preferably Leu), and Yaa (Ala or Ser) and Zaa (Gly or Ala) have small, neutral side chains.</text>
        <dbReference type="EC" id="3.4.23.36"/>
    </reaction>
</comment>